<proteinExistence type="predicted"/>
<evidence type="ECO:0000259" key="2">
    <source>
        <dbReference type="Pfam" id="PF18962"/>
    </source>
</evidence>
<dbReference type="InterPro" id="IPR026444">
    <property type="entry name" value="Secre_tail"/>
</dbReference>
<dbReference type="EMBL" id="BMGL01000004">
    <property type="protein sequence ID" value="GGE09742.1"/>
    <property type="molecule type" value="Genomic_DNA"/>
</dbReference>
<gene>
    <name evidence="3" type="ORF">GCM10010831_09100</name>
</gene>
<feature type="domain" description="Secretion system C-terminal sorting" evidence="2">
    <location>
        <begin position="194"/>
        <end position="268"/>
    </location>
</feature>
<organism evidence="3 4">
    <name type="scientific">Psychroflexus salis</name>
    <dbReference type="NCBI Taxonomy" id="1526574"/>
    <lineage>
        <taxon>Bacteria</taxon>
        <taxon>Pseudomonadati</taxon>
        <taxon>Bacteroidota</taxon>
        <taxon>Flavobacteriia</taxon>
        <taxon>Flavobacteriales</taxon>
        <taxon>Flavobacteriaceae</taxon>
        <taxon>Psychroflexus</taxon>
    </lineage>
</organism>
<dbReference type="Pfam" id="PF18962">
    <property type="entry name" value="Por_Secre_tail"/>
    <property type="match status" value="1"/>
</dbReference>
<evidence type="ECO:0000313" key="4">
    <source>
        <dbReference type="Proteomes" id="UP000599688"/>
    </source>
</evidence>
<name>A0A917E6R5_9FLAO</name>
<comment type="caution">
    <text evidence="3">The sequence shown here is derived from an EMBL/GenBank/DDBJ whole genome shotgun (WGS) entry which is preliminary data.</text>
</comment>
<accession>A0A917E6R5</accession>
<keyword evidence="1" id="KW-0732">Signal</keyword>
<evidence type="ECO:0000256" key="1">
    <source>
        <dbReference type="ARBA" id="ARBA00022729"/>
    </source>
</evidence>
<sequence>MVPNGNGAIDVEFQESFKDLSLDQKTIFSQPKEISSIKMRLYDEQSYALNDSSRDAIKIKFSDNYSNIIDAKDVFKLENVDENLATIHQGKLLTIEQRSLPSSGDVLPLFVDHYRTTDYVFTLDLDGFDPDMNVFLEDQYTNEHHLLTVGEQNEIYFSVNSNVNASKAFNRFNIVFSNTTLSNDEVFKKEDLRVYPNPVERDLQVILPNLYEGEVELQIFDILGKKMHQETMRSNAGKLSINNLNFNAGTYILRVTDEEANTFTQKVIKR</sequence>
<keyword evidence="4" id="KW-1185">Reference proteome</keyword>
<dbReference type="NCBIfam" id="TIGR04183">
    <property type="entry name" value="Por_Secre_tail"/>
    <property type="match status" value="1"/>
</dbReference>
<dbReference type="Proteomes" id="UP000599688">
    <property type="component" value="Unassembled WGS sequence"/>
</dbReference>
<protein>
    <recommendedName>
        <fullName evidence="2">Secretion system C-terminal sorting domain-containing protein</fullName>
    </recommendedName>
</protein>
<dbReference type="AlphaFoldDB" id="A0A917E6R5"/>
<reference evidence="3 4" key="1">
    <citation type="journal article" date="2014" name="Int. J. Syst. Evol. Microbiol.">
        <title>Complete genome sequence of Corynebacterium casei LMG S-19264T (=DSM 44701T), isolated from a smear-ripened cheese.</title>
        <authorList>
            <consortium name="US DOE Joint Genome Institute (JGI-PGF)"/>
            <person name="Walter F."/>
            <person name="Albersmeier A."/>
            <person name="Kalinowski J."/>
            <person name="Ruckert C."/>
        </authorList>
    </citation>
    <scope>NUCLEOTIDE SEQUENCE [LARGE SCALE GENOMIC DNA]</scope>
    <source>
        <strain evidence="3 4">CGMCC 1.12925</strain>
    </source>
</reference>
<evidence type="ECO:0000313" key="3">
    <source>
        <dbReference type="EMBL" id="GGE09742.1"/>
    </source>
</evidence>